<dbReference type="Pfam" id="PF13672">
    <property type="entry name" value="PP2C_2"/>
    <property type="match status" value="1"/>
</dbReference>
<gene>
    <name evidence="2" type="ORF">SAMN02745221_02089</name>
</gene>
<proteinExistence type="predicted"/>
<dbReference type="STRING" id="1123382.SAMN02745221_02089"/>
<dbReference type="GO" id="GO:0004722">
    <property type="term" value="F:protein serine/threonine phosphatase activity"/>
    <property type="evidence" value="ECO:0007669"/>
    <property type="project" value="InterPro"/>
</dbReference>
<dbReference type="SMART" id="SM00331">
    <property type="entry name" value="PP2C_SIG"/>
    <property type="match status" value="1"/>
</dbReference>
<dbReference type="InterPro" id="IPR036457">
    <property type="entry name" value="PPM-type-like_dom_sf"/>
</dbReference>
<dbReference type="OrthoDB" id="9801841at2"/>
<reference evidence="3" key="1">
    <citation type="submission" date="2016-11" db="EMBL/GenBank/DDBJ databases">
        <authorList>
            <person name="Varghese N."/>
            <person name="Submissions S."/>
        </authorList>
    </citation>
    <scope>NUCLEOTIDE SEQUENCE [LARGE SCALE GENOMIC DNA]</scope>
    <source>
        <strain evidence="3">DSM 11003</strain>
    </source>
</reference>
<dbReference type="EMBL" id="FQWY01000055">
    <property type="protein sequence ID" value="SHH28709.1"/>
    <property type="molecule type" value="Genomic_DNA"/>
</dbReference>
<dbReference type="SUPFAM" id="SSF81606">
    <property type="entry name" value="PP2C-like"/>
    <property type="match status" value="1"/>
</dbReference>
<evidence type="ECO:0000259" key="1">
    <source>
        <dbReference type="PROSITE" id="PS51746"/>
    </source>
</evidence>
<evidence type="ECO:0000313" key="3">
    <source>
        <dbReference type="Proteomes" id="UP000242329"/>
    </source>
</evidence>
<dbReference type="SMART" id="SM00332">
    <property type="entry name" value="PP2Cc"/>
    <property type="match status" value="1"/>
</dbReference>
<protein>
    <submittedName>
        <fullName evidence="2">Protein phosphatase</fullName>
    </submittedName>
</protein>
<sequence>MKSIGISDQGLIRHRNEDSFFIRESQSLFVVCDGMGGHKAGHIASNLAIEIIARETENLDRHELIKFIDEIIKKANRQIWEAGQNDPSCYEMGTTITAAIINENEMHIRHIGDSRLYIVRENRIRQVTRDHTLAEQMLEDGLLNAEELAHTSYNHILTRALGIEEEVQIDHYIESLLVGDIILLCTDGLTDMLADDEILEIVTEAGENLEQAAEKLVAEAIARGGYDNITLILICI</sequence>
<dbReference type="PANTHER" id="PTHR47992">
    <property type="entry name" value="PROTEIN PHOSPHATASE"/>
    <property type="match status" value="1"/>
</dbReference>
<keyword evidence="3" id="KW-1185">Reference proteome</keyword>
<name>A0A1M5RR95_9FIRM</name>
<dbReference type="Proteomes" id="UP000242329">
    <property type="component" value="Unassembled WGS sequence"/>
</dbReference>
<dbReference type="Gene3D" id="3.60.40.10">
    <property type="entry name" value="PPM-type phosphatase domain"/>
    <property type="match status" value="1"/>
</dbReference>
<evidence type="ECO:0000313" key="2">
    <source>
        <dbReference type="EMBL" id="SHH28709.1"/>
    </source>
</evidence>
<accession>A0A1M5RR95</accession>
<dbReference type="PROSITE" id="PS51746">
    <property type="entry name" value="PPM_2"/>
    <property type="match status" value="1"/>
</dbReference>
<dbReference type="CDD" id="cd00143">
    <property type="entry name" value="PP2Cc"/>
    <property type="match status" value="1"/>
</dbReference>
<dbReference type="NCBIfam" id="NF033484">
    <property type="entry name" value="Stp1_PP2C_phos"/>
    <property type="match status" value="1"/>
</dbReference>
<dbReference type="InterPro" id="IPR001932">
    <property type="entry name" value="PPM-type_phosphatase-like_dom"/>
</dbReference>
<organism evidence="2 3">
    <name type="scientific">Thermosyntropha lipolytica DSM 11003</name>
    <dbReference type="NCBI Taxonomy" id="1123382"/>
    <lineage>
        <taxon>Bacteria</taxon>
        <taxon>Bacillati</taxon>
        <taxon>Bacillota</taxon>
        <taxon>Clostridia</taxon>
        <taxon>Eubacteriales</taxon>
        <taxon>Syntrophomonadaceae</taxon>
        <taxon>Thermosyntropha</taxon>
    </lineage>
</organism>
<dbReference type="RefSeq" id="WP_073093466.1">
    <property type="nucleotide sequence ID" value="NZ_FQWY01000055.1"/>
</dbReference>
<feature type="domain" description="PPM-type phosphatase" evidence="1">
    <location>
        <begin position="2"/>
        <end position="236"/>
    </location>
</feature>
<dbReference type="AlphaFoldDB" id="A0A1M5RR95"/>
<dbReference type="InterPro" id="IPR015655">
    <property type="entry name" value="PP2C"/>
</dbReference>